<name>A0A2R8CEQ5_9RHOB</name>
<dbReference type="GO" id="GO:0031469">
    <property type="term" value="C:bacterial microcompartment"/>
    <property type="evidence" value="ECO:0007669"/>
    <property type="project" value="UniProtKB-SubCell"/>
</dbReference>
<sequence>MQLGKVAGTVTATAKDSRLVGTKLLLTDLVDGKGSVLDPARIAVDTCGAGVGDMVMVVSGSAARMAAGLSTTPVDLAIIAIVDRVSTS</sequence>
<comment type="subcellular location">
    <subcellularLocation>
        <location evidence="1">Bacterial microcompartment</location>
    </subcellularLocation>
</comment>
<gene>
    <name evidence="3" type="primary">ccmL</name>
    <name evidence="3" type="ORF">TRM7615_04461</name>
</gene>
<dbReference type="CDD" id="cd01614">
    <property type="entry name" value="EutN_CcmL"/>
    <property type="match status" value="1"/>
</dbReference>
<organism evidence="3 4">
    <name type="scientific">Falsiruegeria mediterranea M17</name>
    <dbReference type="NCBI Taxonomy" id="1200281"/>
    <lineage>
        <taxon>Bacteria</taxon>
        <taxon>Pseudomonadati</taxon>
        <taxon>Pseudomonadota</taxon>
        <taxon>Alphaproteobacteria</taxon>
        <taxon>Rhodobacterales</taxon>
        <taxon>Roseobacteraceae</taxon>
        <taxon>Falsiruegeria</taxon>
    </lineage>
</organism>
<dbReference type="RefSeq" id="WP_108791855.1">
    <property type="nucleotide sequence ID" value="NZ_ONZG01000014.1"/>
</dbReference>
<evidence type="ECO:0000313" key="4">
    <source>
        <dbReference type="Proteomes" id="UP000244898"/>
    </source>
</evidence>
<dbReference type="EMBL" id="ONZG01000014">
    <property type="protein sequence ID" value="SPJ30924.1"/>
    <property type="molecule type" value="Genomic_DNA"/>
</dbReference>
<evidence type="ECO:0000256" key="1">
    <source>
        <dbReference type="ARBA" id="ARBA00024322"/>
    </source>
</evidence>
<accession>A0A2R8CEQ5</accession>
<dbReference type="InterPro" id="IPR036677">
    <property type="entry name" value="EutN_CcmL_sf"/>
</dbReference>
<dbReference type="PROSITE" id="PS51932">
    <property type="entry name" value="BMV"/>
    <property type="match status" value="1"/>
</dbReference>
<dbReference type="PANTHER" id="PTHR36539:SF1">
    <property type="entry name" value="BACTERIAL MICROCOMPARTMENT SHELL VERTEX PROTEIN EUTN"/>
    <property type="match status" value="1"/>
</dbReference>
<protein>
    <submittedName>
        <fullName evidence="3">Carbon dioxide concentrating mechanism protein CcmL</fullName>
    </submittedName>
</protein>
<dbReference type="Gene3D" id="2.40.50.220">
    <property type="entry name" value="EutN/Ccml"/>
    <property type="match status" value="1"/>
</dbReference>
<evidence type="ECO:0000256" key="2">
    <source>
        <dbReference type="ARBA" id="ARBA00024446"/>
    </source>
</evidence>
<reference evidence="4" key="1">
    <citation type="submission" date="2018-03" db="EMBL/GenBank/DDBJ databases">
        <authorList>
            <person name="Rodrigo-Torres L."/>
            <person name="Arahal R. D."/>
            <person name="Lucena T."/>
        </authorList>
    </citation>
    <scope>NUCLEOTIDE SEQUENCE [LARGE SCALE GENOMIC DNA]</scope>
    <source>
        <strain evidence="4">CECT 7615</strain>
    </source>
</reference>
<keyword evidence="4" id="KW-1185">Reference proteome</keyword>
<keyword evidence="2" id="KW-1283">Bacterial microcompartment</keyword>
<dbReference type="OrthoDB" id="196195at2"/>
<dbReference type="AlphaFoldDB" id="A0A2R8CEQ5"/>
<dbReference type="Proteomes" id="UP000244898">
    <property type="component" value="Unassembled WGS sequence"/>
</dbReference>
<dbReference type="InterPro" id="IPR004992">
    <property type="entry name" value="EutN_CcmL"/>
</dbReference>
<evidence type="ECO:0000313" key="3">
    <source>
        <dbReference type="EMBL" id="SPJ30924.1"/>
    </source>
</evidence>
<proteinExistence type="predicted"/>
<dbReference type="Pfam" id="PF03319">
    <property type="entry name" value="EutN_CcmL"/>
    <property type="match status" value="1"/>
</dbReference>
<dbReference type="SUPFAM" id="SSF159133">
    <property type="entry name" value="EutN/CcmL-like"/>
    <property type="match status" value="1"/>
</dbReference>
<dbReference type="PANTHER" id="PTHR36539">
    <property type="entry name" value="ETHANOLAMINE UTILIZATION PROTEIN EUTN"/>
    <property type="match status" value="1"/>
</dbReference>